<dbReference type="RefSeq" id="WP_119049375.1">
    <property type="nucleotide sequence ID" value="NZ_CP032157.1"/>
</dbReference>
<dbReference type="Proteomes" id="UP000263900">
    <property type="component" value="Chromosome"/>
</dbReference>
<accession>A0A3B7MIX4</accession>
<dbReference type="InterPro" id="IPR038142">
    <property type="entry name" value="Cytochrome_P460_sp"/>
</dbReference>
<proteinExistence type="predicted"/>
<evidence type="ECO:0000313" key="3">
    <source>
        <dbReference type="EMBL" id="AXY73537.1"/>
    </source>
</evidence>
<dbReference type="EMBL" id="CP032157">
    <property type="protein sequence ID" value="AXY73537.1"/>
    <property type="molecule type" value="Genomic_DNA"/>
</dbReference>
<evidence type="ECO:0000313" key="4">
    <source>
        <dbReference type="Proteomes" id="UP000263900"/>
    </source>
</evidence>
<sequence>MRNTVCSGLAALLLLGSFTFVSPTQDPEVPYPEGYRMWTHIKTGLIGPANPGFRFNGGYHHIYANATAMQGYNTGYFPKGSVLVFDVLDAKEQNGNTTEAGRNHVDVMVRDSVKYASTGGWGYEEFKGDSHTERLLTTAVKGQCFNCHAQQSDHVFSEFRK</sequence>
<feature type="chain" id="PRO_5017662395" evidence="1">
    <location>
        <begin position="22"/>
        <end position="161"/>
    </location>
</feature>
<dbReference type="Pfam" id="PF16694">
    <property type="entry name" value="Cytochrome_P460"/>
    <property type="match status" value="1"/>
</dbReference>
<dbReference type="Gene3D" id="3.50.70.20">
    <property type="entry name" value="Cytochrome P460"/>
    <property type="match status" value="1"/>
</dbReference>
<evidence type="ECO:0000256" key="1">
    <source>
        <dbReference type="SAM" id="SignalP"/>
    </source>
</evidence>
<gene>
    <name evidence="3" type="ORF">D3H65_05890</name>
</gene>
<keyword evidence="4" id="KW-1185">Reference proteome</keyword>
<reference evidence="3 4" key="1">
    <citation type="submission" date="2018-09" db="EMBL/GenBank/DDBJ databases">
        <title>Genome sequencing of strain 6GH32-13.</title>
        <authorList>
            <person name="Weon H.-Y."/>
            <person name="Heo J."/>
            <person name="Kwon S.-W."/>
        </authorList>
    </citation>
    <scope>NUCLEOTIDE SEQUENCE [LARGE SCALE GENOMIC DNA]</scope>
    <source>
        <strain evidence="3 4">5GH32-13</strain>
    </source>
</reference>
<feature type="domain" description="Cytochrome P460" evidence="2">
    <location>
        <begin position="32"/>
        <end position="156"/>
    </location>
</feature>
<organism evidence="3 4">
    <name type="scientific">Paraflavitalea soli</name>
    <dbReference type="NCBI Taxonomy" id="2315862"/>
    <lineage>
        <taxon>Bacteria</taxon>
        <taxon>Pseudomonadati</taxon>
        <taxon>Bacteroidota</taxon>
        <taxon>Chitinophagia</taxon>
        <taxon>Chitinophagales</taxon>
        <taxon>Chitinophagaceae</taxon>
        <taxon>Paraflavitalea</taxon>
    </lineage>
</organism>
<dbReference type="KEGG" id="pseg:D3H65_05890"/>
<dbReference type="CDD" id="cd20752">
    <property type="entry name" value="cyt_c'_beta"/>
    <property type="match status" value="1"/>
</dbReference>
<feature type="signal peptide" evidence="1">
    <location>
        <begin position="1"/>
        <end position="21"/>
    </location>
</feature>
<dbReference type="AlphaFoldDB" id="A0A3B7MIX4"/>
<protein>
    <submittedName>
        <fullName evidence="3">Cytochrome C</fullName>
    </submittedName>
</protein>
<dbReference type="InterPro" id="IPR032033">
    <property type="entry name" value="Cytochrome_P460"/>
</dbReference>
<evidence type="ECO:0000259" key="2">
    <source>
        <dbReference type="Pfam" id="PF16694"/>
    </source>
</evidence>
<keyword evidence="1" id="KW-0732">Signal</keyword>
<name>A0A3B7MIX4_9BACT</name>
<dbReference type="OrthoDB" id="196738at2"/>